<evidence type="ECO:0000259" key="2">
    <source>
        <dbReference type="Pfam" id="PF00892"/>
    </source>
</evidence>
<keyword evidence="1" id="KW-1133">Transmembrane helix</keyword>
<feature type="domain" description="EamA" evidence="2">
    <location>
        <begin position="2"/>
        <end position="138"/>
    </location>
</feature>
<protein>
    <recommendedName>
        <fullName evidence="2">EamA domain-containing protein</fullName>
    </recommendedName>
</protein>
<organism evidence="3 4">
    <name type="scientific">Candidatus Kaiserbacteria bacterium RIFCSPHIGHO2_02_FULL_55_20</name>
    <dbReference type="NCBI Taxonomy" id="1798497"/>
    <lineage>
        <taxon>Bacteria</taxon>
        <taxon>Candidatus Kaiseribacteriota</taxon>
    </lineage>
</organism>
<feature type="transmembrane region" description="Helical" evidence="1">
    <location>
        <begin position="122"/>
        <end position="140"/>
    </location>
</feature>
<keyword evidence="1" id="KW-0472">Membrane</keyword>
<dbReference type="GO" id="GO:0016020">
    <property type="term" value="C:membrane"/>
    <property type="evidence" value="ECO:0007669"/>
    <property type="project" value="InterPro"/>
</dbReference>
<gene>
    <name evidence="3" type="ORF">A3D71_04155</name>
</gene>
<dbReference type="EMBL" id="MFLK01000005">
    <property type="protein sequence ID" value="OGG66503.1"/>
    <property type="molecule type" value="Genomic_DNA"/>
</dbReference>
<dbReference type="Pfam" id="PF00892">
    <property type="entry name" value="EamA"/>
    <property type="match status" value="1"/>
</dbReference>
<evidence type="ECO:0000256" key="1">
    <source>
        <dbReference type="SAM" id="Phobius"/>
    </source>
</evidence>
<proteinExistence type="predicted"/>
<feature type="transmembrane region" description="Helical" evidence="1">
    <location>
        <begin position="31"/>
        <end position="52"/>
    </location>
</feature>
<evidence type="ECO:0000313" key="4">
    <source>
        <dbReference type="Proteomes" id="UP000177652"/>
    </source>
</evidence>
<name>A0A1F6DYL2_9BACT</name>
<keyword evidence="1" id="KW-0812">Transmembrane</keyword>
<dbReference type="Proteomes" id="UP000177652">
    <property type="component" value="Unassembled WGS sequence"/>
</dbReference>
<reference evidence="3 4" key="1">
    <citation type="journal article" date="2016" name="Nat. Commun.">
        <title>Thousands of microbial genomes shed light on interconnected biogeochemical processes in an aquifer system.</title>
        <authorList>
            <person name="Anantharaman K."/>
            <person name="Brown C.T."/>
            <person name="Hug L.A."/>
            <person name="Sharon I."/>
            <person name="Castelle C.J."/>
            <person name="Probst A.J."/>
            <person name="Thomas B.C."/>
            <person name="Singh A."/>
            <person name="Wilkins M.J."/>
            <person name="Karaoz U."/>
            <person name="Brodie E.L."/>
            <person name="Williams K.H."/>
            <person name="Hubbard S.S."/>
            <person name="Banfield J.F."/>
        </authorList>
    </citation>
    <scope>NUCLEOTIDE SEQUENCE [LARGE SCALE GENOMIC DNA]</scope>
</reference>
<evidence type="ECO:0000313" key="3">
    <source>
        <dbReference type="EMBL" id="OGG66503.1"/>
    </source>
</evidence>
<dbReference type="STRING" id="1798497.A3D71_04155"/>
<dbReference type="SUPFAM" id="SSF103481">
    <property type="entry name" value="Multidrug resistance efflux transporter EmrE"/>
    <property type="match status" value="1"/>
</dbReference>
<dbReference type="InterPro" id="IPR037185">
    <property type="entry name" value="EmrE-like"/>
</dbReference>
<feature type="transmembrane region" description="Helical" evidence="1">
    <location>
        <begin position="98"/>
        <end position="115"/>
    </location>
</feature>
<feature type="transmembrane region" description="Helical" evidence="1">
    <location>
        <begin position="64"/>
        <end position="86"/>
    </location>
</feature>
<sequence length="142" mass="15723">MTWQILAIGVPLLFVIYQSISKLLPAEVSPFLINAYASAIGFFVMLFMYLITSPQKSIALNQRALWLALGIGLLISFGNAGIIKAYGLGAPQSLFTSIFYPLLIVYALAFGLLFWHEKLNIYQMLGAALSIIGVLLIVYFKR</sequence>
<dbReference type="InterPro" id="IPR000620">
    <property type="entry name" value="EamA_dom"/>
</dbReference>
<accession>A0A1F6DYL2</accession>
<comment type="caution">
    <text evidence="3">The sequence shown here is derived from an EMBL/GenBank/DDBJ whole genome shotgun (WGS) entry which is preliminary data.</text>
</comment>
<dbReference type="AlphaFoldDB" id="A0A1F6DYL2"/>